<keyword evidence="2" id="KW-1185">Reference proteome</keyword>
<dbReference type="STRING" id="571933.SAMN05216362_10857"/>
<organism evidence="1 2">
    <name type="scientific">Piscibacillus halophilus</name>
    <dbReference type="NCBI Taxonomy" id="571933"/>
    <lineage>
        <taxon>Bacteria</taxon>
        <taxon>Bacillati</taxon>
        <taxon>Bacillota</taxon>
        <taxon>Bacilli</taxon>
        <taxon>Bacillales</taxon>
        <taxon>Bacillaceae</taxon>
        <taxon>Piscibacillus</taxon>
    </lineage>
</organism>
<dbReference type="SUPFAM" id="SSF50814">
    <property type="entry name" value="Lipocalins"/>
    <property type="match status" value="1"/>
</dbReference>
<dbReference type="Proteomes" id="UP000199427">
    <property type="component" value="Unassembled WGS sequence"/>
</dbReference>
<evidence type="ECO:0000313" key="2">
    <source>
        <dbReference type="Proteomes" id="UP000199427"/>
    </source>
</evidence>
<protein>
    <submittedName>
        <fullName evidence="1">Uncharacterized beta-barrel protein YwiB, DUF1934 family</fullName>
    </submittedName>
</protein>
<dbReference type="AlphaFoldDB" id="A0A1H9E4B8"/>
<dbReference type="InterPro" id="IPR012674">
    <property type="entry name" value="Calycin"/>
</dbReference>
<sequence length="146" mass="17081">MSNETIPVHIKIETEIVDDQNGNENISRTENGSYVHRGKVHMIKYKEEMEDLGLVHTTIVIQDDRVSIKREGSLQMHQVFRIGSSTECVYHHPYGKFRMETTTHHMQFVKGIGNRSGRIYLNYDVALNDQEPRRHTFELHFQEEVA</sequence>
<reference evidence="1 2" key="1">
    <citation type="submission" date="2016-10" db="EMBL/GenBank/DDBJ databases">
        <authorList>
            <person name="de Groot N.N."/>
        </authorList>
    </citation>
    <scope>NUCLEOTIDE SEQUENCE [LARGE SCALE GENOMIC DNA]</scope>
    <source>
        <strain evidence="1 2">DSM 21633</strain>
    </source>
</reference>
<dbReference type="InterPro" id="IPR015231">
    <property type="entry name" value="DUF1934"/>
</dbReference>
<dbReference type="Pfam" id="PF09148">
    <property type="entry name" value="DUF1934"/>
    <property type="match status" value="1"/>
</dbReference>
<name>A0A1H9E4B8_9BACI</name>
<dbReference type="RefSeq" id="WP_177176340.1">
    <property type="nucleotide sequence ID" value="NZ_FOES01000008.1"/>
</dbReference>
<proteinExistence type="predicted"/>
<gene>
    <name evidence="1" type="ORF">SAMN05216362_10857</name>
</gene>
<accession>A0A1H9E4B8</accession>
<dbReference type="EMBL" id="FOES01000008">
    <property type="protein sequence ID" value="SEQ20447.1"/>
    <property type="molecule type" value="Genomic_DNA"/>
</dbReference>
<evidence type="ECO:0000313" key="1">
    <source>
        <dbReference type="EMBL" id="SEQ20447.1"/>
    </source>
</evidence>
<dbReference type="Gene3D" id="2.40.128.20">
    <property type="match status" value="1"/>
</dbReference>